<evidence type="ECO:0000313" key="5">
    <source>
        <dbReference type="Proteomes" id="UP000466388"/>
    </source>
</evidence>
<dbReference type="InterPro" id="IPR039532">
    <property type="entry name" value="TetR_C_Firmicutes"/>
</dbReference>
<comment type="caution">
    <text evidence="4">The sequence shown here is derived from an EMBL/GenBank/DDBJ whole genome shotgun (WGS) entry which is preliminary data.</text>
</comment>
<dbReference type="SUPFAM" id="SSF46689">
    <property type="entry name" value="Homeodomain-like"/>
    <property type="match status" value="1"/>
</dbReference>
<organism evidence="4 5">
    <name type="scientific">Secundilactobacillus folii</name>
    <dbReference type="NCBI Taxonomy" id="2678357"/>
    <lineage>
        <taxon>Bacteria</taxon>
        <taxon>Bacillati</taxon>
        <taxon>Bacillota</taxon>
        <taxon>Bacilli</taxon>
        <taxon>Lactobacillales</taxon>
        <taxon>Lactobacillaceae</taxon>
        <taxon>Secundilactobacillus</taxon>
    </lineage>
</organism>
<evidence type="ECO:0000313" key="4">
    <source>
        <dbReference type="EMBL" id="MTV82271.1"/>
    </source>
</evidence>
<feature type="DNA-binding region" description="H-T-H motif" evidence="2">
    <location>
        <begin position="34"/>
        <end position="53"/>
    </location>
</feature>
<dbReference type="GO" id="GO:0003677">
    <property type="term" value="F:DNA binding"/>
    <property type="evidence" value="ECO:0007669"/>
    <property type="project" value="UniProtKB-UniRule"/>
</dbReference>
<evidence type="ECO:0000256" key="2">
    <source>
        <dbReference type="PROSITE-ProRule" id="PRU00335"/>
    </source>
</evidence>
<keyword evidence="5" id="KW-1185">Reference proteome</keyword>
<dbReference type="PROSITE" id="PS50977">
    <property type="entry name" value="HTH_TETR_2"/>
    <property type="match status" value="1"/>
</dbReference>
<gene>
    <name evidence="4" type="ORF">GM612_06350</name>
</gene>
<dbReference type="Proteomes" id="UP000466388">
    <property type="component" value="Unassembled WGS sequence"/>
</dbReference>
<proteinExistence type="predicted"/>
<name>A0A7X2XVA4_9LACO</name>
<reference evidence="4 5" key="1">
    <citation type="submission" date="2019-11" db="EMBL/GenBank/DDBJ databases">
        <title>Lactobacillus sp. nov. CRM56-3, isolated from fermented tea leaves.</title>
        <authorList>
            <person name="Phuengjayaem S."/>
            <person name="Tanasupawat S."/>
        </authorList>
    </citation>
    <scope>NUCLEOTIDE SEQUENCE [LARGE SCALE GENOMIC DNA]</scope>
    <source>
        <strain evidence="4 5">CRM56-3</strain>
    </source>
</reference>
<dbReference type="Gene3D" id="1.10.357.10">
    <property type="entry name" value="Tetracycline Repressor, domain 2"/>
    <property type="match status" value="1"/>
</dbReference>
<accession>A0A7X2XVA4</accession>
<sequence length="196" mass="22296">MVGVVNNRRTQYTVNALKNALMALLEKKPLDKITVTEICHLADVNRGTFYLHYDSPVDLLDQIEGEILDEILPLLATKDHDHFADWMISLVNVVDKHRDAMRVVIQDNREESALTRLFSKAHEHMLADCETNTPGFNRKKMEYQFTYCCTGTIGLIKKWLEDDDLSAKELSNLLTELMTSSGIKATPNVSNSRLDV</sequence>
<dbReference type="InterPro" id="IPR050624">
    <property type="entry name" value="HTH-type_Tx_Regulator"/>
</dbReference>
<feature type="domain" description="HTH tetR-type" evidence="3">
    <location>
        <begin position="11"/>
        <end position="71"/>
    </location>
</feature>
<protein>
    <submittedName>
        <fullName evidence="4">TetR family transcriptional regulator</fullName>
    </submittedName>
</protein>
<dbReference type="PANTHER" id="PTHR43479">
    <property type="entry name" value="ACREF/ENVCD OPERON REPRESSOR-RELATED"/>
    <property type="match status" value="1"/>
</dbReference>
<evidence type="ECO:0000259" key="3">
    <source>
        <dbReference type="PROSITE" id="PS50977"/>
    </source>
</evidence>
<evidence type="ECO:0000256" key="1">
    <source>
        <dbReference type="ARBA" id="ARBA00023125"/>
    </source>
</evidence>
<dbReference type="InterPro" id="IPR001647">
    <property type="entry name" value="HTH_TetR"/>
</dbReference>
<dbReference type="RefSeq" id="WP_155431547.1">
    <property type="nucleotide sequence ID" value="NZ_WNJO01000006.1"/>
</dbReference>
<dbReference type="AlphaFoldDB" id="A0A7X2XVA4"/>
<dbReference type="EMBL" id="WNJO01000006">
    <property type="protein sequence ID" value="MTV82271.1"/>
    <property type="molecule type" value="Genomic_DNA"/>
</dbReference>
<dbReference type="PANTHER" id="PTHR43479:SF7">
    <property type="entry name" value="TETR-FAMILY TRANSCRIPTIONAL REGULATOR"/>
    <property type="match status" value="1"/>
</dbReference>
<dbReference type="Pfam" id="PF14278">
    <property type="entry name" value="TetR_C_8"/>
    <property type="match status" value="1"/>
</dbReference>
<dbReference type="InterPro" id="IPR009057">
    <property type="entry name" value="Homeodomain-like_sf"/>
</dbReference>
<keyword evidence="1 2" id="KW-0238">DNA-binding</keyword>